<evidence type="ECO:0000256" key="1">
    <source>
        <dbReference type="ARBA" id="ARBA00023254"/>
    </source>
</evidence>
<dbReference type="EMBL" id="JAPFFF010000005">
    <property type="protein sequence ID" value="KAK8890233.1"/>
    <property type="molecule type" value="Genomic_DNA"/>
</dbReference>
<proteinExistence type="predicted"/>
<dbReference type="SUPFAM" id="SSF81901">
    <property type="entry name" value="HCP-like"/>
    <property type="match status" value="1"/>
</dbReference>
<evidence type="ECO:0000313" key="3">
    <source>
        <dbReference type="EMBL" id="KAK8890233.1"/>
    </source>
</evidence>
<gene>
    <name evidence="3" type="ORF">M9Y10_035005</name>
</gene>
<dbReference type="InterPro" id="IPR013940">
    <property type="entry name" value="Spo22/ZIP4/TEX11"/>
</dbReference>
<keyword evidence="4" id="KW-1185">Reference proteome</keyword>
<name>A0ABR2KGY9_9EUKA</name>
<sequence>MSVSLDIRALEKEIEAGNFILSDRIENIRKNLLLNENDQISNIEGKTISLCIWNIAIKLQRKHSSINKSDVTEQQFAIIPTLRILATDIYQKYMDQQDNDGAIFLNMLAYTYKSLLDVNNIELANKYLELSKNIFPQLRSSPYSAAIMVKLTIWQAQLEISHNKKYDNALVAIKKLSNRYKIQSSLLVSFVYEKSIENCSLDWIQYGLELVASSYSFPSQWENLFKTLLAQFYINNNEPEKATEVVSCLPNSISNVNLKLKCRILLSPREEILKEELISFIHQSISESYLLVDLCVFIANHSDEMGQTSMEFIKEVMNTSLSIPEIELKKHIFFSAIQISCELNDIENAIIFLEKIKGISDEVQKEIAVILWNKALDMFDSNDYEESAKWMQLSRNLISDDDNVAQSCYFRFICRCFFEAGKHSEALSYANDAIQRQPKCSHGYLLKFRILVKMNNENDAFNLVSEILNNIPFIEEFEPSFLSTIAAEIYIIGNKNLALETLLKIFELNFNLNKRGNSDDTSNKSAIQATILKSLKKKIINSIFAILQEIDDITLISKAINRVSTRWNSQVIYKIINNNENDKIIDGNDSLLLSFTSTDIISYTSIAFKNGMELKKKNKWKKAIKSFMNGSLFSGDMIECKAPCIFEAVDCYIKIISSEVSLHINDIKSNDVASNSQLMLVKGLLDEISPLIENSPNIEQKLKDGLLLSRIKFLLVTMNCCYSKESHEHFAHLIENISSSNLFFEICVFMCENKFHQEIYRTFLDHAKKFDQLSNNCNNEKSHPQLSASLLYQLIVHSKTLDESKKSYDIIMDFLGNGESILMNSSQLQFFMSYAWNIGVKCVRSLRSKEGESWFKKALTIMGMSEDLKSQYGDELNEKYLQFLVNNKSRIAFSF</sequence>
<dbReference type="InterPro" id="IPR039057">
    <property type="entry name" value="Spo22/ZIP4"/>
</dbReference>
<dbReference type="InterPro" id="IPR011990">
    <property type="entry name" value="TPR-like_helical_dom_sf"/>
</dbReference>
<keyword evidence="1" id="KW-0469">Meiosis</keyword>
<dbReference type="PANTHER" id="PTHR40375">
    <property type="entry name" value="SPORULATION-SPECIFIC PROTEIN 22"/>
    <property type="match status" value="1"/>
</dbReference>
<evidence type="ECO:0000313" key="4">
    <source>
        <dbReference type="Proteomes" id="UP001470230"/>
    </source>
</evidence>
<dbReference type="Pfam" id="PF08631">
    <property type="entry name" value="SPO22"/>
    <property type="match status" value="1"/>
</dbReference>
<accession>A0ABR2KGY9</accession>
<reference evidence="3 4" key="1">
    <citation type="submission" date="2024-04" db="EMBL/GenBank/DDBJ databases">
        <title>Tritrichomonas musculus Genome.</title>
        <authorList>
            <person name="Alves-Ferreira E."/>
            <person name="Grigg M."/>
            <person name="Lorenzi H."/>
            <person name="Galac M."/>
        </authorList>
    </citation>
    <scope>NUCLEOTIDE SEQUENCE [LARGE SCALE GENOMIC DNA]</scope>
    <source>
        <strain evidence="3 4">EAF2021</strain>
    </source>
</reference>
<dbReference type="PANTHER" id="PTHR40375:SF2">
    <property type="entry name" value="SPORULATION-SPECIFIC PROTEIN 22"/>
    <property type="match status" value="1"/>
</dbReference>
<dbReference type="Gene3D" id="1.25.40.10">
    <property type="entry name" value="Tetratricopeptide repeat domain"/>
    <property type="match status" value="1"/>
</dbReference>
<comment type="caution">
    <text evidence="3">The sequence shown here is derived from an EMBL/GenBank/DDBJ whole genome shotgun (WGS) entry which is preliminary data.</text>
</comment>
<evidence type="ECO:0000256" key="2">
    <source>
        <dbReference type="ARBA" id="ARBA00031845"/>
    </source>
</evidence>
<protein>
    <recommendedName>
        <fullName evidence="2">Protein ZIP4 homolog</fullName>
    </recommendedName>
</protein>
<dbReference type="Proteomes" id="UP001470230">
    <property type="component" value="Unassembled WGS sequence"/>
</dbReference>
<organism evidence="3 4">
    <name type="scientific">Tritrichomonas musculus</name>
    <dbReference type="NCBI Taxonomy" id="1915356"/>
    <lineage>
        <taxon>Eukaryota</taxon>
        <taxon>Metamonada</taxon>
        <taxon>Parabasalia</taxon>
        <taxon>Tritrichomonadida</taxon>
        <taxon>Tritrichomonadidae</taxon>
        <taxon>Tritrichomonas</taxon>
    </lineage>
</organism>